<evidence type="ECO:0000313" key="3">
    <source>
        <dbReference type="Proteomes" id="UP000282574"/>
    </source>
</evidence>
<sequence>MEAMQIEAKSIATQPSNSLPLDYRGIETSPALNAAFPIAIGFTIGFAIVSAVAASIYARIPKQMQQRSFSFKPRHKVPCHRCQYFSSNPHLKCTVHPVTVLTEKAIDCADYRSNSETERVA</sequence>
<keyword evidence="1" id="KW-0472">Membrane</keyword>
<dbReference type="AlphaFoldDB" id="A0AB37UT78"/>
<keyword evidence="1" id="KW-1133">Transmembrane helix</keyword>
<name>A0AB37UT78_9CYAN</name>
<dbReference type="Proteomes" id="UP000282574">
    <property type="component" value="Unassembled WGS sequence"/>
</dbReference>
<protein>
    <submittedName>
        <fullName evidence="2">Uncharacterized protein</fullName>
    </submittedName>
</protein>
<keyword evidence="3" id="KW-1185">Reference proteome</keyword>
<reference evidence="2 3" key="1">
    <citation type="journal article" date="2019" name="Genome Biol. Evol.">
        <title>Day and night: Metabolic profiles and evolutionary relationships of six axenic non-marine cyanobacteria.</title>
        <authorList>
            <person name="Will S.E."/>
            <person name="Henke P."/>
            <person name="Boedeker C."/>
            <person name="Huang S."/>
            <person name="Brinkmann H."/>
            <person name="Rohde M."/>
            <person name="Jarek M."/>
            <person name="Friedl T."/>
            <person name="Seufert S."/>
            <person name="Schumacher M."/>
            <person name="Overmann J."/>
            <person name="Neumann-Schaal M."/>
            <person name="Petersen J."/>
        </authorList>
    </citation>
    <scope>NUCLEOTIDE SEQUENCE [LARGE SCALE GENOMIC DNA]</scope>
    <source>
        <strain evidence="2 3">SAG 39.79</strain>
    </source>
</reference>
<comment type="caution">
    <text evidence="2">The sequence shown here is derived from an EMBL/GenBank/DDBJ whole genome shotgun (WGS) entry which is preliminary data.</text>
</comment>
<feature type="transmembrane region" description="Helical" evidence="1">
    <location>
        <begin position="34"/>
        <end position="58"/>
    </location>
</feature>
<dbReference type="RefSeq" id="WP_199755341.1">
    <property type="nucleotide sequence ID" value="NZ_JAVKZF010000005.1"/>
</dbReference>
<organism evidence="2 3">
    <name type="scientific">Chroococcidiopsis cubana SAG 39.79</name>
    <dbReference type="NCBI Taxonomy" id="388085"/>
    <lineage>
        <taxon>Bacteria</taxon>
        <taxon>Bacillati</taxon>
        <taxon>Cyanobacteriota</taxon>
        <taxon>Cyanophyceae</taxon>
        <taxon>Chroococcidiopsidales</taxon>
        <taxon>Chroococcidiopsidaceae</taxon>
        <taxon>Chroococcidiopsis</taxon>
    </lineage>
</organism>
<evidence type="ECO:0000313" key="2">
    <source>
        <dbReference type="EMBL" id="RUT14658.1"/>
    </source>
</evidence>
<keyword evidence="1" id="KW-0812">Transmembrane</keyword>
<dbReference type="EMBL" id="RSCK01000001">
    <property type="protein sequence ID" value="RUT14658.1"/>
    <property type="molecule type" value="Genomic_DNA"/>
</dbReference>
<evidence type="ECO:0000256" key="1">
    <source>
        <dbReference type="SAM" id="Phobius"/>
    </source>
</evidence>
<gene>
    <name evidence="2" type="ORF">DSM107010_02040</name>
</gene>
<proteinExistence type="predicted"/>
<accession>A0AB37UT78</accession>